<dbReference type="EMBL" id="JBIGHX010000002">
    <property type="protein sequence ID" value="MFG6461161.1"/>
    <property type="molecule type" value="Genomic_DNA"/>
</dbReference>
<evidence type="ECO:0000256" key="2">
    <source>
        <dbReference type="SAM" id="Phobius"/>
    </source>
</evidence>
<sequence>MSPSASRHSRGFTLMELMIAVVVAGILAAVAYPSYTSFIARGRRADAMAALTSVVQAQERYRSNRTTYASSTGSGGLDMERQLAAVSKYYDVSLEGIGESLSFTNGYVAVAKPKRGSPQDGDKNCQILRVKLEGAIFKYMSADGSDNDTTATENCWGR</sequence>
<dbReference type="PANTHER" id="PTHR30093:SF47">
    <property type="entry name" value="TYPE IV PILUS NON-CORE MINOR PILIN PILE"/>
    <property type="match status" value="1"/>
</dbReference>
<protein>
    <submittedName>
        <fullName evidence="3">Type IV pilin protein</fullName>
    </submittedName>
</protein>
<dbReference type="Gene3D" id="3.30.700.10">
    <property type="entry name" value="Glycoprotein, Type 4 Pilin"/>
    <property type="match status" value="1"/>
</dbReference>
<dbReference type="SUPFAM" id="SSF54523">
    <property type="entry name" value="Pili subunits"/>
    <property type="match status" value="1"/>
</dbReference>
<dbReference type="Pfam" id="PF16732">
    <property type="entry name" value="ComP_DUS"/>
    <property type="match status" value="1"/>
</dbReference>
<gene>
    <name evidence="3" type="ORF">ACG04Q_06210</name>
</gene>
<dbReference type="RefSeq" id="WP_394510023.1">
    <property type="nucleotide sequence ID" value="NZ_JBIGHX010000002.1"/>
</dbReference>
<evidence type="ECO:0000313" key="4">
    <source>
        <dbReference type="Proteomes" id="UP001606302"/>
    </source>
</evidence>
<dbReference type="InterPro" id="IPR045584">
    <property type="entry name" value="Pilin-like"/>
</dbReference>
<comment type="caution">
    <text evidence="3">The sequence shown here is derived from an EMBL/GenBank/DDBJ whole genome shotgun (WGS) entry which is preliminary data.</text>
</comment>
<keyword evidence="4" id="KW-1185">Reference proteome</keyword>
<dbReference type="Proteomes" id="UP001606302">
    <property type="component" value="Unassembled WGS sequence"/>
</dbReference>
<proteinExistence type="predicted"/>
<dbReference type="InterPro" id="IPR012902">
    <property type="entry name" value="N_methyl_site"/>
</dbReference>
<evidence type="ECO:0000256" key="1">
    <source>
        <dbReference type="ARBA" id="ARBA00022481"/>
    </source>
</evidence>
<dbReference type="NCBIfam" id="TIGR02532">
    <property type="entry name" value="IV_pilin_GFxxxE"/>
    <property type="match status" value="1"/>
</dbReference>
<dbReference type="Pfam" id="PF07963">
    <property type="entry name" value="N_methyl"/>
    <property type="match status" value="1"/>
</dbReference>
<keyword evidence="1" id="KW-0488">Methylation</keyword>
<feature type="transmembrane region" description="Helical" evidence="2">
    <location>
        <begin position="12"/>
        <end position="35"/>
    </location>
</feature>
<name>A0ABW7GGV1_9BURK</name>
<keyword evidence="2" id="KW-0472">Membrane</keyword>
<dbReference type="PRINTS" id="PR00813">
    <property type="entry name" value="BCTERIALGSPG"/>
</dbReference>
<reference evidence="3 4" key="1">
    <citation type="submission" date="2024-08" db="EMBL/GenBank/DDBJ databases">
        <authorList>
            <person name="Lu H."/>
        </authorList>
    </citation>
    <scope>NUCLEOTIDE SEQUENCE [LARGE SCALE GENOMIC DNA]</scope>
    <source>
        <strain evidence="3 4">DXS20W</strain>
    </source>
</reference>
<accession>A0ABW7GGV1</accession>
<keyword evidence="2" id="KW-1133">Transmembrane helix</keyword>
<organism evidence="3 4">
    <name type="scientific">Pelomonas lactea</name>
    <dbReference type="NCBI Taxonomy" id="3299030"/>
    <lineage>
        <taxon>Bacteria</taxon>
        <taxon>Pseudomonadati</taxon>
        <taxon>Pseudomonadota</taxon>
        <taxon>Betaproteobacteria</taxon>
        <taxon>Burkholderiales</taxon>
        <taxon>Sphaerotilaceae</taxon>
        <taxon>Roseateles</taxon>
    </lineage>
</organism>
<keyword evidence="2" id="KW-0812">Transmembrane</keyword>
<evidence type="ECO:0000313" key="3">
    <source>
        <dbReference type="EMBL" id="MFG6461161.1"/>
    </source>
</evidence>
<dbReference type="InterPro" id="IPR031982">
    <property type="entry name" value="PilE-like"/>
</dbReference>
<dbReference type="PANTHER" id="PTHR30093">
    <property type="entry name" value="GENERAL SECRETION PATHWAY PROTEIN G"/>
    <property type="match status" value="1"/>
</dbReference>
<dbReference type="InterPro" id="IPR000983">
    <property type="entry name" value="Bac_GSPG_pilin"/>
</dbReference>